<name>A0ABQ3MFE5_9PSEU</name>
<dbReference type="InterPro" id="IPR012674">
    <property type="entry name" value="Calycin"/>
</dbReference>
<gene>
    <name evidence="2" type="ORF">GCM10017774_29260</name>
</gene>
<evidence type="ECO:0000259" key="1">
    <source>
        <dbReference type="Pfam" id="PF22036"/>
    </source>
</evidence>
<dbReference type="Pfam" id="PF22036">
    <property type="entry name" value="MoaF_like"/>
    <property type="match status" value="1"/>
</dbReference>
<organism evidence="2 3">
    <name type="scientific">Lentzea cavernae</name>
    <dbReference type="NCBI Taxonomy" id="2020703"/>
    <lineage>
        <taxon>Bacteria</taxon>
        <taxon>Bacillati</taxon>
        <taxon>Actinomycetota</taxon>
        <taxon>Actinomycetes</taxon>
        <taxon>Pseudonocardiales</taxon>
        <taxon>Pseudonocardiaceae</taxon>
        <taxon>Lentzea</taxon>
    </lineage>
</organism>
<proteinExistence type="predicted"/>
<protein>
    <recommendedName>
        <fullName evidence="1">MoaF-like domain-containing protein</fullName>
    </recommendedName>
</protein>
<accession>A0ABQ3MFE5</accession>
<evidence type="ECO:0000313" key="2">
    <source>
        <dbReference type="EMBL" id="GHH38780.1"/>
    </source>
</evidence>
<dbReference type="InterPro" id="IPR053892">
    <property type="entry name" value="MoaF-like"/>
</dbReference>
<evidence type="ECO:0000313" key="3">
    <source>
        <dbReference type="Proteomes" id="UP000605568"/>
    </source>
</evidence>
<feature type="domain" description="MoaF-like" evidence="1">
    <location>
        <begin position="6"/>
        <end position="101"/>
    </location>
</feature>
<dbReference type="EMBL" id="BNAR01000004">
    <property type="protein sequence ID" value="GHH38780.1"/>
    <property type="molecule type" value="Genomic_DNA"/>
</dbReference>
<dbReference type="Gene3D" id="2.40.128.20">
    <property type="match status" value="1"/>
</dbReference>
<reference evidence="3" key="1">
    <citation type="journal article" date="2019" name="Int. J. Syst. Evol. Microbiol.">
        <title>The Global Catalogue of Microorganisms (GCM) 10K type strain sequencing project: providing services to taxonomists for standard genome sequencing and annotation.</title>
        <authorList>
            <consortium name="The Broad Institute Genomics Platform"/>
            <consortium name="The Broad Institute Genome Sequencing Center for Infectious Disease"/>
            <person name="Wu L."/>
            <person name="Ma J."/>
        </authorList>
    </citation>
    <scope>NUCLEOTIDE SEQUENCE [LARGE SCALE GENOMIC DNA]</scope>
    <source>
        <strain evidence="3">CGMCC 4.7367</strain>
    </source>
</reference>
<keyword evidence="3" id="KW-1185">Reference proteome</keyword>
<dbReference type="Proteomes" id="UP000605568">
    <property type="component" value="Unassembled WGS sequence"/>
</dbReference>
<dbReference type="RefSeq" id="WP_191298464.1">
    <property type="nucleotide sequence ID" value="NZ_BNAR01000004.1"/>
</dbReference>
<comment type="caution">
    <text evidence="2">The sequence shown here is derived from an EMBL/GenBank/DDBJ whole genome shotgun (WGS) entry which is preliminary data.</text>
</comment>
<sequence length="103" mass="11290">MAHELVGKTFAVDLGALRVKLTYETDERMTFVVTSGGGMTSDGHTETVDVEIVEIRPRAYLVSWREASGATVVHVEDLANSTLRSILTLDGELHRLAGTFKEI</sequence>